<evidence type="ECO:0000259" key="11">
    <source>
        <dbReference type="Pfam" id="PF00768"/>
    </source>
</evidence>
<evidence type="ECO:0000256" key="2">
    <source>
        <dbReference type="ARBA" id="ARBA00022729"/>
    </source>
</evidence>
<evidence type="ECO:0000256" key="5">
    <source>
        <dbReference type="ARBA" id="ARBA00022984"/>
    </source>
</evidence>
<keyword evidence="4" id="KW-0133">Cell shape</keyword>
<dbReference type="AlphaFoldDB" id="A0A1H7QS73"/>
<dbReference type="GO" id="GO:0009252">
    <property type="term" value="P:peptidoglycan biosynthetic process"/>
    <property type="evidence" value="ECO:0007669"/>
    <property type="project" value="UniProtKB-KW"/>
</dbReference>
<sequence length="276" mass="29928">MKKIILAACVIFAFIGCASAQPGGLNLRSQAALILDAEHGRILFHKNADAIMPIASITKLMTAIVVLDANLPLTDQIFIEDGDVDILKNTRSRLRVGSSLSRRDMLRLALMSSENRAAAALGRTYPGGIGAFVEAMNRKAFELGMGNSYFVDSTGLNSANVSTARDLAKLVDAAEDYDIIREFSTTAKHAVIFGDEDRSLQFVNSNNLVSSSNWDIGVSKTGFLSEAGRCLVMQAKITGKPVIIVLLDSWGKNTRLGDANRIKKWMETGFARKVRG</sequence>
<evidence type="ECO:0000313" key="13">
    <source>
        <dbReference type="Proteomes" id="UP000198620"/>
    </source>
</evidence>
<feature type="domain" description="Peptidase S11 D-alanyl-D-alanine carboxypeptidase A N-terminal" evidence="11">
    <location>
        <begin position="22"/>
        <end position="248"/>
    </location>
</feature>
<keyword evidence="6" id="KW-0961">Cell wall biogenesis/degradation</keyword>
<feature type="chain" id="PRO_5011457258" evidence="10">
    <location>
        <begin position="21"/>
        <end position="276"/>
    </location>
</feature>
<evidence type="ECO:0000256" key="4">
    <source>
        <dbReference type="ARBA" id="ARBA00022960"/>
    </source>
</evidence>
<dbReference type="RefSeq" id="WP_090829366.1">
    <property type="nucleotide sequence ID" value="NZ_FOBH01000013.1"/>
</dbReference>
<dbReference type="OrthoDB" id="5688590at2"/>
<dbReference type="InterPro" id="IPR018044">
    <property type="entry name" value="Peptidase_S11"/>
</dbReference>
<reference evidence="12 13" key="1">
    <citation type="submission" date="2016-10" db="EMBL/GenBank/DDBJ databases">
        <authorList>
            <person name="de Groot N.N."/>
        </authorList>
    </citation>
    <scope>NUCLEOTIDE SEQUENCE [LARGE SCALE GENOMIC DNA]</scope>
    <source>
        <strain evidence="12 13">Nv1</strain>
    </source>
</reference>
<evidence type="ECO:0000256" key="9">
    <source>
        <dbReference type="RuleBase" id="RU004016"/>
    </source>
</evidence>
<gene>
    <name evidence="12" type="ORF">SAMN05216387_11331</name>
</gene>
<protein>
    <submittedName>
        <fullName evidence="12">D-alanyl-D-alanine endopeptidase (Penicillin-binding protein 7)</fullName>
    </submittedName>
</protein>
<dbReference type="Proteomes" id="UP000198620">
    <property type="component" value="Unassembled WGS sequence"/>
</dbReference>
<feature type="active site" description="Acyl-ester intermediate" evidence="7">
    <location>
        <position position="56"/>
    </location>
</feature>
<evidence type="ECO:0000256" key="8">
    <source>
        <dbReference type="PIRSR" id="PIRSR618044-2"/>
    </source>
</evidence>
<dbReference type="Pfam" id="PF00768">
    <property type="entry name" value="Peptidase_S11"/>
    <property type="match status" value="1"/>
</dbReference>
<accession>A0A1H7QS73</accession>
<evidence type="ECO:0000256" key="3">
    <source>
        <dbReference type="ARBA" id="ARBA00022801"/>
    </source>
</evidence>
<dbReference type="GO" id="GO:0071555">
    <property type="term" value="P:cell wall organization"/>
    <property type="evidence" value="ECO:0007669"/>
    <property type="project" value="UniProtKB-KW"/>
</dbReference>
<feature type="active site" description="Proton acceptor" evidence="7">
    <location>
        <position position="59"/>
    </location>
</feature>
<dbReference type="GO" id="GO:0009002">
    <property type="term" value="F:serine-type D-Ala-D-Ala carboxypeptidase activity"/>
    <property type="evidence" value="ECO:0007669"/>
    <property type="project" value="InterPro"/>
</dbReference>
<dbReference type="GO" id="GO:0008360">
    <property type="term" value="P:regulation of cell shape"/>
    <property type="evidence" value="ECO:0007669"/>
    <property type="project" value="UniProtKB-KW"/>
</dbReference>
<dbReference type="GO" id="GO:0006508">
    <property type="term" value="P:proteolysis"/>
    <property type="evidence" value="ECO:0007669"/>
    <property type="project" value="InterPro"/>
</dbReference>
<dbReference type="STRING" id="1233.SAMN05216387_11331"/>
<evidence type="ECO:0000256" key="7">
    <source>
        <dbReference type="PIRSR" id="PIRSR618044-1"/>
    </source>
</evidence>
<dbReference type="InterPro" id="IPR012338">
    <property type="entry name" value="Beta-lactam/transpept-like"/>
</dbReference>
<dbReference type="NCBIfam" id="NF008668">
    <property type="entry name" value="PRK11669.1"/>
    <property type="match status" value="1"/>
</dbReference>
<keyword evidence="3" id="KW-0378">Hydrolase</keyword>
<evidence type="ECO:0000256" key="1">
    <source>
        <dbReference type="ARBA" id="ARBA00007164"/>
    </source>
</evidence>
<dbReference type="PRINTS" id="PR00725">
    <property type="entry name" value="DADACBPTASE1"/>
</dbReference>
<proteinExistence type="inferred from homology"/>
<organism evidence="12 13">
    <name type="scientific">Nitrosovibrio tenuis</name>
    <dbReference type="NCBI Taxonomy" id="1233"/>
    <lineage>
        <taxon>Bacteria</taxon>
        <taxon>Pseudomonadati</taxon>
        <taxon>Pseudomonadota</taxon>
        <taxon>Betaproteobacteria</taxon>
        <taxon>Nitrosomonadales</taxon>
        <taxon>Nitrosomonadaceae</taxon>
        <taxon>Nitrosovibrio</taxon>
    </lineage>
</organism>
<dbReference type="SUPFAM" id="SSF56601">
    <property type="entry name" value="beta-lactamase/transpeptidase-like"/>
    <property type="match status" value="1"/>
</dbReference>
<keyword evidence="13" id="KW-1185">Reference proteome</keyword>
<dbReference type="PROSITE" id="PS51257">
    <property type="entry name" value="PROKAR_LIPOPROTEIN"/>
    <property type="match status" value="1"/>
</dbReference>
<name>A0A1H7QS73_9PROT</name>
<comment type="similarity">
    <text evidence="1 9">Belongs to the peptidase S11 family.</text>
</comment>
<keyword evidence="5" id="KW-0573">Peptidoglycan synthesis</keyword>
<dbReference type="Gene3D" id="3.40.710.10">
    <property type="entry name" value="DD-peptidase/beta-lactamase superfamily"/>
    <property type="match status" value="1"/>
</dbReference>
<feature type="binding site" evidence="8">
    <location>
        <position position="220"/>
    </location>
    <ligand>
        <name>substrate</name>
    </ligand>
</feature>
<keyword evidence="2 10" id="KW-0732">Signal</keyword>
<evidence type="ECO:0000313" key="12">
    <source>
        <dbReference type="EMBL" id="SEL50729.1"/>
    </source>
</evidence>
<dbReference type="InterPro" id="IPR001967">
    <property type="entry name" value="Peptidase_S11_N"/>
</dbReference>
<dbReference type="EMBL" id="FOBH01000013">
    <property type="protein sequence ID" value="SEL50729.1"/>
    <property type="molecule type" value="Genomic_DNA"/>
</dbReference>
<dbReference type="PANTHER" id="PTHR21581">
    <property type="entry name" value="D-ALANYL-D-ALANINE CARBOXYPEPTIDASE"/>
    <property type="match status" value="1"/>
</dbReference>
<feature type="signal peptide" evidence="10">
    <location>
        <begin position="1"/>
        <end position="20"/>
    </location>
</feature>
<evidence type="ECO:0000256" key="10">
    <source>
        <dbReference type="SAM" id="SignalP"/>
    </source>
</evidence>
<dbReference type="PANTHER" id="PTHR21581:SF26">
    <property type="entry name" value="D-ALANYL-D-ALANINE ENDOPEPTIDASE"/>
    <property type="match status" value="1"/>
</dbReference>
<feature type="active site" evidence="7">
    <location>
        <position position="113"/>
    </location>
</feature>
<evidence type="ECO:0000256" key="6">
    <source>
        <dbReference type="ARBA" id="ARBA00023316"/>
    </source>
</evidence>